<accession>A0ABW4JKC7</accession>
<protein>
    <submittedName>
        <fullName evidence="3">Uncharacterized protein</fullName>
    </submittedName>
</protein>
<name>A0ABW4JKC7_9BACL</name>
<dbReference type="Proteomes" id="UP001597079">
    <property type="component" value="Unassembled WGS sequence"/>
</dbReference>
<evidence type="ECO:0000313" key="4">
    <source>
        <dbReference type="Proteomes" id="UP001597079"/>
    </source>
</evidence>
<reference evidence="4" key="1">
    <citation type="journal article" date="2019" name="Int. J. Syst. Evol. Microbiol.">
        <title>The Global Catalogue of Microorganisms (GCM) 10K type strain sequencing project: providing services to taxonomists for standard genome sequencing and annotation.</title>
        <authorList>
            <consortium name="The Broad Institute Genomics Platform"/>
            <consortium name="The Broad Institute Genome Sequencing Center for Infectious Disease"/>
            <person name="Wu L."/>
            <person name="Ma J."/>
        </authorList>
    </citation>
    <scope>NUCLEOTIDE SEQUENCE [LARGE SCALE GENOMIC DNA]</scope>
    <source>
        <strain evidence="4">CGMCC 1.12286</strain>
    </source>
</reference>
<feature type="chain" id="PRO_5046676040" evidence="2">
    <location>
        <begin position="29"/>
        <end position="220"/>
    </location>
</feature>
<dbReference type="EMBL" id="JBHUCX010000039">
    <property type="protein sequence ID" value="MFD1676008.1"/>
    <property type="molecule type" value="Genomic_DNA"/>
</dbReference>
<evidence type="ECO:0000256" key="2">
    <source>
        <dbReference type="SAM" id="SignalP"/>
    </source>
</evidence>
<evidence type="ECO:0000313" key="3">
    <source>
        <dbReference type="EMBL" id="MFD1676008.1"/>
    </source>
</evidence>
<proteinExistence type="predicted"/>
<keyword evidence="4" id="KW-1185">Reference proteome</keyword>
<organism evidence="3 4">
    <name type="scientific">Alicyclobacillus fodiniaquatilis</name>
    <dbReference type="NCBI Taxonomy" id="1661150"/>
    <lineage>
        <taxon>Bacteria</taxon>
        <taxon>Bacillati</taxon>
        <taxon>Bacillota</taxon>
        <taxon>Bacilli</taxon>
        <taxon>Bacillales</taxon>
        <taxon>Alicyclobacillaceae</taxon>
        <taxon>Alicyclobacillus</taxon>
    </lineage>
</organism>
<dbReference type="RefSeq" id="WP_377943901.1">
    <property type="nucleotide sequence ID" value="NZ_JBHUCX010000039.1"/>
</dbReference>
<gene>
    <name evidence="3" type="ORF">ACFSB2_14990</name>
</gene>
<sequence>MKKLMGKVIVGFTASATVATLGLTSAFAATTSFDSQYQANSNTEQSLLDQVSSSSTNTTVTDLLSTVNSINTEVSALYSAEQALASAKSSIPQLHTLGDNVKKIDLKREQILKKSNVAWKLVGKCGNQSNDKQSLEKAIKDRAGIEKQLLQADRKITAINTNSNAYNGALKSLQNAILKLQASAIHYTKEVISLEKSTTSSTTSSSNSNSSSSVTVTPTN</sequence>
<comment type="caution">
    <text evidence="3">The sequence shown here is derived from an EMBL/GenBank/DDBJ whole genome shotgun (WGS) entry which is preliminary data.</text>
</comment>
<feature type="signal peptide" evidence="2">
    <location>
        <begin position="1"/>
        <end position="28"/>
    </location>
</feature>
<evidence type="ECO:0000256" key="1">
    <source>
        <dbReference type="SAM" id="MobiDB-lite"/>
    </source>
</evidence>
<keyword evidence="2" id="KW-0732">Signal</keyword>
<feature type="region of interest" description="Disordered" evidence="1">
    <location>
        <begin position="197"/>
        <end position="220"/>
    </location>
</feature>